<evidence type="ECO:0000259" key="12">
    <source>
        <dbReference type="PROSITE" id="PS50157"/>
    </source>
</evidence>
<dbReference type="FunFam" id="3.30.160.60:FF:000624">
    <property type="entry name" value="zinc finger protein 697"/>
    <property type="match status" value="1"/>
</dbReference>
<dbReference type="SMART" id="SM00355">
    <property type="entry name" value="ZnF_C2H2"/>
    <property type="match status" value="9"/>
</dbReference>
<name>A0A8C5WCN5_9ANUR</name>
<dbReference type="GO" id="GO:0006357">
    <property type="term" value="P:regulation of transcription by RNA polymerase II"/>
    <property type="evidence" value="ECO:0007669"/>
    <property type="project" value="TreeGrafter"/>
</dbReference>
<evidence type="ECO:0000259" key="13">
    <source>
        <dbReference type="PROSITE" id="PS50804"/>
    </source>
</evidence>
<feature type="domain" description="C2H2-type" evidence="12">
    <location>
        <begin position="274"/>
        <end position="301"/>
    </location>
</feature>
<evidence type="ECO:0000313" key="14">
    <source>
        <dbReference type="Ensembl" id="ENSLLEP00000028345.1"/>
    </source>
</evidence>
<feature type="domain" description="C2H2-type" evidence="12">
    <location>
        <begin position="386"/>
        <end position="413"/>
    </location>
</feature>
<keyword evidence="9" id="KW-0539">Nucleus</keyword>
<reference evidence="14" key="2">
    <citation type="submission" date="2025-09" db="UniProtKB">
        <authorList>
            <consortium name="Ensembl"/>
        </authorList>
    </citation>
    <scope>IDENTIFICATION</scope>
</reference>
<dbReference type="FunFam" id="3.30.160.60:FF:002343">
    <property type="entry name" value="Zinc finger protein 33A"/>
    <property type="match status" value="2"/>
</dbReference>
<dbReference type="InterPro" id="IPR050589">
    <property type="entry name" value="Ikaros_C2H2-ZF"/>
</dbReference>
<evidence type="ECO:0000256" key="6">
    <source>
        <dbReference type="ARBA" id="ARBA00022771"/>
    </source>
</evidence>
<feature type="region of interest" description="Disordered" evidence="11">
    <location>
        <begin position="141"/>
        <end position="161"/>
    </location>
</feature>
<feature type="domain" description="C2H2-type" evidence="12">
    <location>
        <begin position="358"/>
        <end position="385"/>
    </location>
</feature>
<sequence length="497" mass="56256">MAQHYEGLKHTVLKELLKLTGRAAEAYRAVADEDCMVYERVKEHLLARYALTPEVYRVRFRALKKGTQDSYAEWGHCMQQAVRSWIQGCQATHPDQIIQLLLLEQFYNYSPPEVWDWVRDRRPLTLPEATRLADEYQDQVTSYHTHRESTTATDNPHPGSSDRSLVLWVQPNWTYLGPPNKTNYSTIKCTEYSPSDIKQEPASWEEENLTDVNYKGNSASSDMGKAAYSKTDLVIHKIIHTGEKPFKCSECGKCFNRAFNLAKHKMIHTGEKTFKCSECGKGFNKESTLATHKMIHTGEKPFKCSECGKGFSTFFSLGRHNLIHKVETPFKCSECGKCFAEASTLTTHKIIHTGEKPFKCSECGKGFNKESTLATHKMIHTGEKPFKCSECGKGLTTALSLARHKIIHTGEKPFQCSECGKCFNRASTLTTHKIIHTGKKPFQCSGCGKCFNRASNLAKHKMIHTAERPFKCTECGKCFNRASHLATHTKIHKKANP</sequence>
<dbReference type="Proteomes" id="UP000694569">
    <property type="component" value="Unplaced"/>
</dbReference>
<feature type="domain" description="C2H2-type" evidence="12">
    <location>
        <begin position="246"/>
        <end position="273"/>
    </location>
</feature>
<keyword evidence="4" id="KW-0479">Metal-binding</keyword>
<dbReference type="SUPFAM" id="SSF57667">
    <property type="entry name" value="beta-beta-alpha zinc fingers"/>
    <property type="match status" value="5"/>
</dbReference>
<keyword evidence="7" id="KW-0862">Zinc</keyword>
<accession>A0A8C5WCN5</accession>
<dbReference type="FunFam" id="3.30.160.60:FF:001158">
    <property type="entry name" value="zinc finger protein 22"/>
    <property type="match status" value="1"/>
</dbReference>
<feature type="domain" description="C2H2-type" evidence="12">
    <location>
        <begin position="330"/>
        <end position="357"/>
    </location>
</feature>
<dbReference type="OrthoDB" id="7775629at2759"/>
<keyword evidence="6 10" id="KW-0863">Zinc-finger</keyword>
<evidence type="ECO:0000256" key="11">
    <source>
        <dbReference type="SAM" id="MobiDB-lite"/>
    </source>
</evidence>
<dbReference type="GO" id="GO:0003700">
    <property type="term" value="F:DNA-binding transcription factor activity"/>
    <property type="evidence" value="ECO:0007669"/>
    <property type="project" value="TreeGrafter"/>
</dbReference>
<dbReference type="InterPro" id="IPR036236">
    <property type="entry name" value="Znf_C2H2_sf"/>
</dbReference>
<dbReference type="InterPro" id="IPR013087">
    <property type="entry name" value="Znf_C2H2_type"/>
</dbReference>
<feature type="domain" description="C2H2-type" evidence="12">
    <location>
        <begin position="414"/>
        <end position="441"/>
    </location>
</feature>
<feature type="domain" description="C2H2-type" evidence="12">
    <location>
        <begin position="302"/>
        <end position="329"/>
    </location>
</feature>
<dbReference type="PROSITE" id="PS00028">
    <property type="entry name" value="ZINC_FINGER_C2H2_1"/>
    <property type="match status" value="9"/>
</dbReference>
<dbReference type="Ensembl" id="ENSLLET00000029453.1">
    <property type="protein sequence ID" value="ENSLLEP00000028345.1"/>
    <property type="gene ID" value="ENSLLEG00000017957.1"/>
</dbReference>
<feature type="domain" description="C2H2-type" evidence="12">
    <location>
        <begin position="442"/>
        <end position="469"/>
    </location>
</feature>
<evidence type="ECO:0000313" key="15">
    <source>
        <dbReference type="Proteomes" id="UP000694569"/>
    </source>
</evidence>
<dbReference type="Gene3D" id="3.30.160.60">
    <property type="entry name" value="Classic Zinc Finger"/>
    <property type="match status" value="10"/>
</dbReference>
<dbReference type="InterPro" id="IPR038269">
    <property type="entry name" value="SCAN_sf"/>
</dbReference>
<feature type="domain" description="C2H2-type" evidence="12">
    <location>
        <begin position="470"/>
        <end position="497"/>
    </location>
</feature>
<dbReference type="FunFam" id="3.30.160.60:FF:000358">
    <property type="entry name" value="zinc finger protein 24"/>
    <property type="match status" value="1"/>
</dbReference>
<organism evidence="14 15">
    <name type="scientific">Leptobrachium leishanense</name>
    <name type="common">Leishan spiny toad</name>
    <dbReference type="NCBI Taxonomy" id="445787"/>
    <lineage>
        <taxon>Eukaryota</taxon>
        <taxon>Metazoa</taxon>
        <taxon>Chordata</taxon>
        <taxon>Craniata</taxon>
        <taxon>Vertebrata</taxon>
        <taxon>Euteleostomi</taxon>
        <taxon>Amphibia</taxon>
        <taxon>Batrachia</taxon>
        <taxon>Anura</taxon>
        <taxon>Pelobatoidea</taxon>
        <taxon>Megophryidae</taxon>
        <taxon>Leptobrachium</taxon>
    </lineage>
</organism>
<keyword evidence="15" id="KW-1185">Reference proteome</keyword>
<dbReference type="Pfam" id="PF02023">
    <property type="entry name" value="SCAN"/>
    <property type="match status" value="1"/>
</dbReference>
<proteinExistence type="inferred from homology"/>
<dbReference type="InterPro" id="IPR003309">
    <property type="entry name" value="SCAN_dom"/>
</dbReference>
<dbReference type="PROSITE" id="PS50804">
    <property type="entry name" value="SCAN_BOX"/>
    <property type="match status" value="1"/>
</dbReference>
<dbReference type="PANTHER" id="PTHR24404">
    <property type="entry name" value="ZINC FINGER PROTEIN"/>
    <property type="match status" value="1"/>
</dbReference>
<comment type="similarity">
    <text evidence="3">Belongs to the krueppel C2H2-type zinc-finger protein family.</text>
</comment>
<keyword evidence="5" id="KW-0677">Repeat</keyword>
<dbReference type="Pfam" id="PF13912">
    <property type="entry name" value="zf-C2H2_6"/>
    <property type="match status" value="1"/>
</dbReference>
<dbReference type="SUPFAM" id="SSF47353">
    <property type="entry name" value="Retrovirus capsid dimerization domain-like"/>
    <property type="match status" value="1"/>
</dbReference>
<evidence type="ECO:0000256" key="5">
    <source>
        <dbReference type="ARBA" id="ARBA00022737"/>
    </source>
</evidence>
<comment type="subcellular location">
    <subcellularLocation>
        <location evidence="2">Nucleus</location>
    </subcellularLocation>
</comment>
<dbReference type="PANTHER" id="PTHR24404:SF114">
    <property type="entry name" value="KLUMPFUSS, ISOFORM B-RELATED"/>
    <property type="match status" value="1"/>
</dbReference>
<evidence type="ECO:0000256" key="9">
    <source>
        <dbReference type="ARBA" id="ARBA00023242"/>
    </source>
</evidence>
<evidence type="ECO:0000256" key="1">
    <source>
        <dbReference type="ARBA" id="ARBA00003767"/>
    </source>
</evidence>
<evidence type="ECO:0000256" key="7">
    <source>
        <dbReference type="ARBA" id="ARBA00022833"/>
    </source>
</evidence>
<reference evidence="14" key="1">
    <citation type="submission" date="2025-08" db="UniProtKB">
        <authorList>
            <consortium name="Ensembl"/>
        </authorList>
    </citation>
    <scope>IDENTIFICATION</scope>
</reference>
<dbReference type="AlphaFoldDB" id="A0A8C5WCN5"/>
<dbReference type="Gene3D" id="1.10.4020.10">
    <property type="entry name" value="DNA breaking-rejoining enzymes"/>
    <property type="match status" value="1"/>
</dbReference>
<dbReference type="GO" id="GO:0008270">
    <property type="term" value="F:zinc ion binding"/>
    <property type="evidence" value="ECO:0007669"/>
    <property type="project" value="UniProtKB-KW"/>
</dbReference>
<feature type="domain" description="SCAN box" evidence="13">
    <location>
        <begin position="57"/>
        <end position="140"/>
    </location>
</feature>
<dbReference type="GO" id="GO:0005634">
    <property type="term" value="C:nucleus"/>
    <property type="evidence" value="ECO:0007669"/>
    <property type="project" value="UniProtKB-SubCell"/>
</dbReference>
<dbReference type="FunFam" id="3.30.160.60:FF:000688">
    <property type="entry name" value="zinc finger protein 197 isoform X1"/>
    <property type="match status" value="1"/>
</dbReference>
<dbReference type="FunFam" id="3.30.160.60:FF:000478">
    <property type="entry name" value="Zinc finger protein 133"/>
    <property type="match status" value="2"/>
</dbReference>
<evidence type="ECO:0000256" key="2">
    <source>
        <dbReference type="ARBA" id="ARBA00004123"/>
    </source>
</evidence>
<comment type="function">
    <text evidence="1">May be involved in transcriptional regulation.</text>
</comment>
<evidence type="ECO:0000256" key="4">
    <source>
        <dbReference type="ARBA" id="ARBA00022723"/>
    </source>
</evidence>
<evidence type="ECO:0000256" key="8">
    <source>
        <dbReference type="ARBA" id="ARBA00023125"/>
    </source>
</evidence>
<dbReference type="FunFam" id="3.30.160.60:FF:000176">
    <property type="entry name" value="zinc finger protein 70"/>
    <property type="match status" value="1"/>
</dbReference>
<dbReference type="Pfam" id="PF00096">
    <property type="entry name" value="zf-C2H2"/>
    <property type="match status" value="8"/>
</dbReference>
<protein>
    <submittedName>
        <fullName evidence="14">Uncharacterized protein</fullName>
    </submittedName>
</protein>
<dbReference type="GeneTree" id="ENSGT01150000286941"/>
<keyword evidence="8" id="KW-0238">DNA-binding</keyword>
<dbReference type="GO" id="GO:0000978">
    <property type="term" value="F:RNA polymerase II cis-regulatory region sequence-specific DNA binding"/>
    <property type="evidence" value="ECO:0007669"/>
    <property type="project" value="TreeGrafter"/>
</dbReference>
<evidence type="ECO:0000256" key="3">
    <source>
        <dbReference type="ARBA" id="ARBA00006991"/>
    </source>
</evidence>
<evidence type="ECO:0000256" key="10">
    <source>
        <dbReference type="PROSITE-ProRule" id="PRU00042"/>
    </source>
</evidence>
<dbReference type="PROSITE" id="PS50157">
    <property type="entry name" value="ZINC_FINGER_C2H2_2"/>
    <property type="match status" value="9"/>
</dbReference>